<dbReference type="PANTHER" id="PTHR31791">
    <property type="entry name" value="FRIGIDA-LIKE PROTEIN 3-RELATED"/>
    <property type="match status" value="1"/>
</dbReference>
<evidence type="ECO:0000256" key="3">
    <source>
        <dbReference type="ARBA" id="ARBA00023089"/>
    </source>
</evidence>
<reference evidence="6" key="1">
    <citation type="submission" date="2015-07" db="EMBL/GenBank/DDBJ databases">
        <title>Transcriptome Assembly of Anthurium amnicola.</title>
        <authorList>
            <person name="Suzuki J."/>
        </authorList>
    </citation>
    <scope>NUCLEOTIDE SEQUENCE</scope>
</reference>
<dbReference type="GO" id="GO:0009908">
    <property type="term" value="P:flower development"/>
    <property type="evidence" value="ECO:0007669"/>
    <property type="project" value="UniProtKB-KW"/>
</dbReference>
<gene>
    <name evidence="6" type="primary">FRI_2</name>
    <name evidence="6" type="ORF">g.34843</name>
</gene>
<dbReference type="Pfam" id="PF07899">
    <property type="entry name" value="Frigida"/>
    <property type="match status" value="1"/>
</dbReference>
<dbReference type="EMBL" id="GDJX01026550">
    <property type="protein sequence ID" value="JAT41386.1"/>
    <property type="molecule type" value="Transcribed_RNA"/>
</dbReference>
<feature type="compositionally biased region" description="Gly residues" evidence="5">
    <location>
        <begin position="11"/>
        <end position="25"/>
    </location>
</feature>
<evidence type="ECO:0000256" key="5">
    <source>
        <dbReference type="SAM" id="MobiDB-lite"/>
    </source>
</evidence>
<evidence type="ECO:0000256" key="1">
    <source>
        <dbReference type="ARBA" id="ARBA00008956"/>
    </source>
</evidence>
<evidence type="ECO:0000256" key="2">
    <source>
        <dbReference type="ARBA" id="ARBA00022782"/>
    </source>
</evidence>
<proteinExistence type="inferred from homology"/>
<dbReference type="AlphaFoldDB" id="A0A1D1XG88"/>
<feature type="region of interest" description="Disordered" evidence="5">
    <location>
        <begin position="422"/>
        <end position="452"/>
    </location>
</feature>
<accession>A0A1D1XG88</accession>
<organism evidence="6">
    <name type="scientific">Anthurium amnicola</name>
    <dbReference type="NCBI Taxonomy" id="1678845"/>
    <lineage>
        <taxon>Eukaryota</taxon>
        <taxon>Viridiplantae</taxon>
        <taxon>Streptophyta</taxon>
        <taxon>Embryophyta</taxon>
        <taxon>Tracheophyta</taxon>
        <taxon>Spermatophyta</taxon>
        <taxon>Magnoliopsida</taxon>
        <taxon>Liliopsida</taxon>
        <taxon>Araceae</taxon>
        <taxon>Pothoideae</taxon>
        <taxon>Potheae</taxon>
        <taxon>Anthurium</taxon>
    </lineage>
</organism>
<feature type="compositionally biased region" description="Low complexity" evidence="5">
    <location>
        <begin position="1"/>
        <end position="10"/>
    </location>
</feature>
<name>A0A1D1XG88_9ARAE</name>
<protein>
    <recommendedName>
        <fullName evidence="4">FRIGIDA-like protein</fullName>
    </recommendedName>
</protein>
<feature type="region of interest" description="Disordered" evidence="5">
    <location>
        <begin position="1"/>
        <end position="28"/>
    </location>
</feature>
<comment type="similarity">
    <text evidence="1 4">Belongs to the Frigida family.</text>
</comment>
<keyword evidence="2 4" id="KW-0221">Differentiation</keyword>
<dbReference type="GO" id="GO:0030154">
    <property type="term" value="P:cell differentiation"/>
    <property type="evidence" value="ECO:0007669"/>
    <property type="project" value="UniProtKB-KW"/>
</dbReference>
<keyword evidence="3 4" id="KW-0287">Flowering</keyword>
<evidence type="ECO:0000313" key="6">
    <source>
        <dbReference type="EMBL" id="JAT41386.1"/>
    </source>
</evidence>
<dbReference type="InterPro" id="IPR012474">
    <property type="entry name" value="Frigida"/>
</dbReference>
<evidence type="ECO:0000256" key="4">
    <source>
        <dbReference type="RuleBase" id="RU364012"/>
    </source>
</evidence>
<keyword evidence="4" id="KW-0217">Developmental protein</keyword>
<feature type="region of interest" description="Disordered" evidence="5">
    <location>
        <begin position="472"/>
        <end position="499"/>
    </location>
</feature>
<dbReference type="PANTHER" id="PTHR31791:SF2">
    <property type="entry name" value="FRIGIDA-LIKE PROTEIN 4A-RELATED"/>
    <property type="match status" value="1"/>
</dbReference>
<sequence>MASTTLAPAGEAGGIGGGESVGGGSSSLLQEGFEDMERKAALMTSCTLLWKELTDHFAFLERDLQIKSEALQCRLRSLDRTTQQSLESLHRREQSIDGCVDLAVAKAEERRDAAVAAIQGSGAGADPASGGEDGIAATLRALCTRMDFEGFWEILVSRRKEVEAIRQELPTVLSDCVDPAKFVMEAMSKVFPVDKRAAGNGKSASDLGWACVMILEALIPVLADPELGSSRPLITPSIKGRAKEIANTWKDGLELRGGVESAKPPDVHTFLQHVVTFGIVMKEDKDFYRKLVLCSSWRKQMPKLALSLGLGDIMMELIEELIGKGQQLDAVNFAYEAGLEGKYPPVPLLKVYLNDSKKAATSILEDRNNSGRAMHLAGRKEQSALRAVIKCIEDRKLEADFPPEGLQKRLEELEKVKAEVKAEKKRPISTPANKRTRANSGGPMPPAKAGRLTTRAHVSSFPSVPAYIRSPSAHSPYHSPSPPYAYERPAAPGVYGSRSPQAIRDPYAYPQQEVPPALGVSYPGHPVNYPMYGGYSMSPYQHAYY</sequence>